<dbReference type="SMART" id="SM00479">
    <property type="entry name" value="EXOIII"/>
    <property type="match status" value="1"/>
</dbReference>
<keyword evidence="1" id="KW-0540">Nuclease</keyword>
<sequence>MNTFYLDTETTGLHPATDELVEIAVVDDAGNIVLDTLLRPAESTAWPDAQRIHGISPDDVAMAPTREDVLPELLALVTGARLVIYNADFDLGFLPEVATAADQVSCCMLDFAEHIGDWNDYRWHKLDSAANYVGFHWPGSKHRAAADALACRAVWQYLRRQDDQP</sequence>
<comment type="caution">
    <text evidence="5">The sequence shown here is derived from an EMBL/GenBank/DDBJ whole genome shotgun (WGS) entry which is preliminary data.</text>
</comment>
<evidence type="ECO:0000256" key="2">
    <source>
        <dbReference type="ARBA" id="ARBA00022801"/>
    </source>
</evidence>
<gene>
    <name evidence="5" type="ORF">DEO68_10915</name>
</gene>
<dbReference type="GO" id="GO:0006259">
    <property type="term" value="P:DNA metabolic process"/>
    <property type="evidence" value="ECO:0007669"/>
    <property type="project" value="UniProtKB-ARBA"/>
</dbReference>
<dbReference type="SUPFAM" id="SSF53098">
    <property type="entry name" value="Ribonuclease H-like"/>
    <property type="match status" value="1"/>
</dbReference>
<reference evidence="5" key="1">
    <citation type="journal article" date="2018" name="Nat. Biotechnol.">
        <title>A standardized bacterial taxonomy based on genome phylogeny substantially revises the tree of life.</title>
        <authorList>
            <person name="Parks D.H."/>
            <person name="Chuvochina M."/>
            <person name="Waite D.W."/>
            <person name="Rinke C."/>
            <person name="Skarshewski A."/>
            <person name="Chaumeil P.A."/>
            <person name="Hugenholtz P."/>
        </authorList>
    </citation>
    <scope>NUCLEOTIDE SEQUENCE [LARGE SCALE GENOMIC DNA]</scope>
    <source>
        <strain evidence="5">UBA11284</strain>
    </source>
</reference>
<evidence type="ECO:0000313" key="5">
    <source>
        <dbReference type="EMBL" id="HCA02670.1"/>
    </source>
</evidence>
<dbReference type="InterPro" id="IPR036397">
    <property type="entry name" value="RNaseH_sf"/>
</dbReference>
<keyword evidence="2" id="KW-0378">Hydrolase</keyword>
<evidence type="ECO:0000256" key="1">
    <source>
        <dbReference type="ARBA" id="ARBA00022722"/>
    </source>
</evidence>
<dbReference type="Gene3D" id="3.30.420.10">
    <property type="entry name" value="Ribonuclease H-like superfamily/Ribonuclease H"/>
    <property type="match status" value="1"/>
</dbReference>
<dbReference type="PANTHER" id="PTHR30231">
    <property type="entry name" value="DNA POLYMERASE III SUBUNIT EPSILON"/>
    <property type="match status" value="1"/>
</dbReference>
<organism evidence="5">
    <name type="scientific">Halomonas campaniensis</name>
    <dbReference type="NCBI Taxonomy" id="213554"/>
    <lineage>
        <taxon>Bacteria</taxon>
        <taxon>Pseudomonadati</taxon>
        <taxon>Pseudomonadota</taxon>
        <taxon>Gammaproteobacteria</taxon>
        <taxon>Oceanospirillales</taxon>
        <taxon>Halomonadaceae</taxon>
        <taxon>Halomonas</taxon>
    </lineage>
</organism>
<dbReference type="CDD" id="cd06127">
    <property type="entry name" value="DEDDh"/>
    <property type="match status" value="1"/>
</dbReference>
<accession>A0A3D0KHA4</accession>
<protein>
    <submittedName>
        <fullName evidence="5">3'-5' exonuclease</fullName>
    </submittedName>
</protein>
<evidence type="ECO:0000259" key="4">
    <source>
        <dbReference type="SMART" id="SM00479"/>
    </source>
</evidence>
<dbReference type="EMBL" id="DOTR01000055">
    <property type="protein sequence ID" value="HCA02670.1"/>
    <property type="molecule type" value="Genomic_DNA"/>
</dbReference>
<dbReference type="InterPro" id="IPR013520">
    <property type="entry name" value="Ribonucl_H"/>
</dbReference>
<feature type="domain" description="Exonuclease" evidence="4">
    <location>
        <begin position="2"/>
        <end position="164"/>
    </location>
</feature>
<dbReference type="InterPro" id="IPR012337">
    <property type="entry name" value="RNaseH-like_sf"/>
</dbReference>
<evidence type="ECO:0000256" key="3">
    <source>
        <dbReference type="ARBA" id="ARBA00022839"/>
    </source>
</evidence>
<dbReference type="Pfam" id="PF00929">
    <property type="entry name" value="RNase_T"/>
    <property type="match status" value="1"/>
</dbReference>
<dbReference type="PANTHER" id="PTHR30231:SF4">
    <property type="entry name" value="PROTEIN NEN2"/>
    <property type="match status" value="1"/>
</dbReference>
<dbReference type="AlphaFoldDB" id="A0A3D0KHA4"/>
<dbReference type="GO" id="GO:0003676">
    <property type="term" value="F:nucleic acid binding"/>
    <property type="evidence" value="ECO:0007669"/>
    <property type="project" value="InterPro"/>
</dbReference>
<dbReference type="GO" id="GO:0008408">
    <property type="term" value="F:3'-5' exonuclease activity"/>
    <property type="evidence" value="ECO:0007669"/>
    <property type="project" value="TreeGrafter"/>
</dbReference>
<name>A0A3D0KHA4_9GAMM</name>
<keyword evidence="3 5" id="KW-0269">Exonuclease</keyword>
<proteinExistence type="predicted"/>